<evidence type="ECO:0000256" key="1">
    <source>
        <dbReference type="ARBA" id="ARBA00023027"/>
    </source>
</evidence>
<dbReference type="InterPro" id="IPR001509">
    <property type="entry name" value="Epimerase_deHydtase"/>
</dbReference>
<gene>
    <name evidence="3" type="ORF">D0Z08_00035</name>
</gene>
<sequence length="328" mass="35859">MMTSSPVDVLVVGAGGFIGGHLVADLLAQGKSVRAVDVKPLDEWFQLHGDAQSHSADVSLLEAAGAVTEGAREVYMLAADMGGMGFIENNKALCMLSVLTSTHMLQAARRFDVERYFYSSSACVYAADKQTVTAVTALKETDAYPAMPEDGYGWEKLFSERMCRHFSEDFGLLTRVARYHNVYGPDGTWTGGREKAPAAVCRKVAEAVISGKHEVEIWGDGEQTRSFMYIDDCVRGSQMILASDVEEPLNLGSAELVSINQLYSVVEDIAGIKCTRRYDLSAPQGVRGRNADNTMIREKLGWEPSIKLTDGLAQTYAWIYDQVKRAGG</sequence>
<dbReference type="Proteomes" id="UP000283644">
    <property type="component" value="Unassembled WGS sequence"/>
</dbReference>
<comment type="caution">
    <text evidence="3">The sequence shown here is derived from an EMBL/GenBank/DDBJ whole genome shotgun (WGS) entry which is preliminary data.</text>
</comment>
<evidence type="ECO:0000313" key="3">
    <source>
        <dbReference type="EMBL" id="RHW29158.1"/>
    </source>
</evidence>
<dbReference type="AlphaFoldDB" id="A0A417Y8R3"/>
<dbReference type="RefSeq" id="WP_118921438.1">
    <property type="nucleotide sequence ID" value="NZ_QXGH01000001.1"/>
</dbReference>
<evidence type="ECO:0000313" key="4">
    <source>
        <dbReference type="Proteomes" id="UP000283644"/>
    </source>
</evidence>
<dbReference type="Gene3D" id="3.40.50.720">
    <property type="entry name" value="NAD(P)-binding Rossmann-like Domain"/>
    <property type="match status" value="1"/>
</dbReference>
<dbReference type="Pfam" id="PF01370">
    <property type="entry name" value="Epimerase"/>
    <property type="match status" value="1"/>
</dbReference>
<dbReference type="PANTHER" id="PTHR43574">
    <property type="entry name" value="EPIMERASE-RELATED"/>
    <property type="match status" value="1"/>
</dbReference>
<keyword evidence="4" id="KW-1185">Reference proteome</keyword>
<organism evidence="3 4">
    <name type="scientific">Nocardioides immobilis</name>
    <dbReference type="NCBI Taxonomy" id="2049295"/>
    <lineage>
        <taxon>Bacteria</taxon>
        <taxon>Bacillati</taxon>
        <taxon>Actinomycetota</taxon>
        <taxon>Actinomycetes</taxon>
        <taxon>Propionibacteriales</taxon>
        <taxon>Nocardioidaceae</taxon>
        <taxon>Nocardioides</taxon>
    </lineage>
</organism>
<accession>A0A417Y8R3</accession>
<dbReference type="OrthoDB" id="9801785at2"/>
<dbReference type="InterPro" id="IPR036291">
    <property type="entry name" value="NAD(P)-bd_dom_sf"/>
</dbReference>
<protein>
    <submittedName>
        <fullName evidence="3">NAD-dependent epimerase/dehydratase family protein</fullName>
    </submittedName>
</protein>
<evidence type="ECO:0000259" key="2">
    <source>
        <dbReference type="Pfam" id="PF01370"/>
    </source>
</evidence>
<reference evidence="3 4" key="1">
    <citation type="submission" date="2018-09" db="EMBL/GenBank/DDBJ databases">
        <title>Genome sequencing of Nocardioides immobilis CCTCC AB 2017083 for comparison to Nocardioides silvaticus.</title>
        <authorList>
            <person name="Li C."/>
            <person name="Wang G."/>
        </authorList>
    </citation>
    <scope>NUCLEOTIDE SEQUENCE [LARGE SCALE GENOMIC DNA]</scope>
    <source>
        <strain evidence="3 4">CCTCC AB 2017083</strain>
    </source>
</reference>
<dbReference type="SUPFAM" id="SSF51735">
    <property type="entry name" value="NAD(P)-binding Rossmann-fold domains"/>
    <property type="match status" value="1"/>
</dbReference>
<feature type="domain" description="NAD-dependent epimerase/dehydratase" evidence="2">
    <location>
        <begin position="9"/>
        <end position="252"/>
    </location>
</feature>
<name>A0A417Y8R3_9ACTN</name>
<keyword evidence="1" id="KW-0520">NAD</keyword>
<dbReference type="Gene3D" id="3.90.25.10">
    <property type="entry name" value="UDP-galactose 4-epimerase, domain 1"/>
    <property type="match status" value="1"/>
</dbReference>
<dbReference type="EMBL" id="QXGH01000001">
    <property type="protein sequence ID" value="RHW29158.1"/>
    <property type="molecule type" value="Genomic_DNA"/>
</dbReference>
<proteinExistence type="predicted"/>